<proteinExistence type="predicted"/>
<keyword evidence="1" id="KW-1133">Transmembrane helix</keyword>
<dbReference type="Proteomes" id="UP000319010">
    <property type="component" value="Unassembled WGS sequence"/>
</dbReference>
<reference evidence="2 3" key="1">
    <citation type="submission" date="2019-06" db="EMBL/GenBank/DDBJ databases">
        <title>Draft genome sequence of Actinomyces johnsonii CCUG 34287T.</title>
        <authorList>
            <person name="Salva-Serra F."/>
            <person name="Cardew S."/>
            <person name="Moore E."/>
        </authorList>
    </citation>
    <scope>NUCLEOTIDE SEQUENCE [LARGE SCALE GENOMIC DNA]</scope>
    <source>
        <strain evidence="2 3">CCUG 34287</strain>
    </source>
</reference>
<keyword evidence="1" id="KW-0472">Membrane</keyword>
<evidence type="ECO:0000313" key="3">
    <source>
        <dbReference type="Proteomes" id="UP000319010"/>
    </source>
</evidence>
<organism evidence="2 3">
    <name type="scientific">Actinomyces johnsonii</name>
    <dbReference type="NCBI Taxonomy" id="544581"/>
    <lineage>
        <taxon>Bacteria</taxon>
        <taxon>Bacillati</taxon>
        <taxon>Actinomycetota</taxon>
        <taxon>Actinomycetes</taxon>
        <taxon>Actinomycetales</taxon>
        <taxon>Actinomycetaceae</taxon>
        <taxon>Actinomyces</taxon>
    </lineage>
</organism>
<protein>
    <submittedName>
        <fullName evidence="2">Uncharacterized protein</fullName>
    </submittedName>
</protein>
<dbReference type="AlphaFoldDB" id="A0A508A3J7"/>
<feature type="transmembrane region" description="Helical" evidence="1">
    <location>
        <begin position="20"/>
        <end position="43"/>
    </location>
</feature>
<dbReference type="EMBL" id="VICB01000003">
    <property type="protein sequence ID" value="TQD44499.1"/>
    <property type="molecule type" value="Genomic_DNA"/>
</dbReference>
<evidence type="ECO:0000313" key="2">
    <source>
        <dbReference type="EMBL" id="TQD44499.1"/>
    </source>
</evidence>
<accession>A0A508A3J7</accession>
<evidence type="ECO:0000256" key="1">
    <source>
        <dbReference type="SAM" id="Phobius"/>
    </source>
</evidence>
<sequence length="183" mass="20506">MRQQIRFLTHALGRRETIKYLSIVAVGTAIAPLTGCSGSTLAFKKFAAGTWDISFDDMDSWKTAVLTVSEGKWELQAERRDGGEKEAAQGVWSMSGTSVSVKEQGEDTRFVEYGTDVASGIPEDVDTENMPTSFTWSHDEGDDGINRFEFSVQWDRKNRNLTLRREVPSSWGPFSLTAKKRKK</sequence>
<gene>
    <name evidence="2" type="ORF">FK256_00935</name>
</gene>
<comment type="caution">
    <text evidence="2">The sequence shown here is derived from an EMBL/GenBank/DDBJ whole genome shotgun (WGS) entry which is preliminary data.</text>
</comment>
<keyword evidence="1" id="KW-0812">Transmembrane</keyword>
<dbReference type="RefSeq" id="WP_141423366.1">
    <property type="nucleotide sequence ID" value="NZ_JASPFB010000001.1"/>
</dbReference>
<name>A0A508A3J7_9ACTO</name>